<dbReference type="GO" id="GO:0004181">
    <property type="term" value="F:metallocarboxypeptidase activity"/>
    <property type="evidence" value="ECO:0007669"/>
    <property type="project" value="InterPro"/>
</dbReference>
<keyword evidence="9" id="KW-0378">Hydrolase</keyword>
<evidence type="ECO:0000256" key="14">
    <source>
        <dbReference type="ARBA" id="ARBA00026187"/>
    </source>
</evidence>
<keyword evidence="12" id="KW-1015">Disulfide bond</keyword>
<evidence type="ECO:0000256" key="16">
    <source>
        <dbReference type="PROSITE-ProRule" id="PRU01379"/>
    </source>
</evidence>
<organism evidence="20 21">
    <name type="scientific">Sporisorium reilianum f. sp. reilianum</name>
    <dbReference type="NCBI Taxonomy" id="72559"/>
    <lineage>
        <taxon>Eukaryota</taxon>
        <taxon>Fungi</taxon>
        <taxon>Dikarya</taxon>
        <taxon>Basidiomycota</taxon>
        <taxon>Ustilaginomycotina</taxon>
        <taxon>Ustilaginomycetes</taxon>
        <taxon>Ustilaginales</taxon>
        <taxon>Ustilaginaceae</taxon>
        <taxon>Sporisorium</taxon>
    </lineage>
</organism>
<dbReference type="Proteomes" id="UP000239563">
    <property type="component" value="Chromosome IV"/>
</dbReference>
<accession>A0A2N8UAY3</accession>
<dbReference type="Pfam" id="PF00246">
    <property type="entry name" value="Peptidase_M14"/>
    <property type="match status" value="1"/>
</dbReference>
<feature type="compositionally biased region" description="Basic residues" evidence="17">
    <location>
        <begin position="291"/>
        <end position="301"/>
    </location>
</feature>
<feature type="region of interest" description="Disordered" evidence="17">
    <location>
        <begin position="216"/>
        <end position="241"/>
    </location>
</feature>
<feature type="signal peptide" evidence="18">
    <location>
        <begin position="1"/>
        <end position="22"/>
    </location>
</feature>
<dbReference type="PANTHER" id="PTHR11705">
    <property type="entry name" value="PROTEASE FAMILY M14 CARBOXYPEPTIDASE A,B"/>
    <property type="match status" value="1"/>
</dbReference>
<dbReference type="CDD" id="cd03860">
    <property type="entry name" value="M14_CP_A-B_like"/>
    <property type="match status" value="1"/>
</dbReference>
<dbReference type="GO" id="GO:0006508">
    <property type="term" value="P:proteolysis"/>
    <property type="evidence" value="ECO:0007669"/>
    <property type="project" value="UniProtKB-KW"/>
</dbReference>
<dbReference type="PRINTS" id="PR00765">
    <property type="entry name" value="CRBOXYPTASEA"/>
</dbReference>
<dbReference type="AlphaFoldDB" id="A0A2N8UAY3"/>
<feature type="active site" description="Proton donor/acceptor" evidence="16">
    <location>
        <position position="496"/>
    </location>
</feature>
<feature type="compositionally biased region" description="Pro residues" evidence="17">
    <location>
        <begin position="222"/>
        <end position="236"/>
    </location>
</feature>
<evidence type="ECO:0000256" key="6">
    <source>
        <dbReference type="ARBA" id="ARBA00022670"/>
    </source>
</evidence>
<keyword evidence="8 18" id="KW-0732">Signal</keyword>
<dbReference type="SMART" id="SM00631">
    <property type="entry name" value="Zn_pept"/>
    <property type="match status" value="1"/>
</dbReference>
<comment type="subcellular location">
    <subcellularLocation>
        <location evidence="2">Secreted</location>
    </subcellularLocation>
</comment>
<dbReference type="FunFam" id="3.40.630.10:FF:000084">
    <property type="entry name" value="Carboxypeptidase B2"/>
    <property type="match status" value="1"/>
</dbReference>
<sequence>MRSLSLAAGLLALSAAATHTLAHQAAFTLPSPDQPQALQFASTSASTPASFAGEKVVRFSTASSTQHQQLVQHAHRLGLDVWAAQLGAACGTEAYGCVDVRLAADTHNEDPFRFSETSADEIMASLMQPFAGEEQIGARTMIEDLGVLVAAQQGRVDEARTEEALRSQAWHRDYHTFDEIVAYMHVLEQGYPGYARVVEIGKTHEGRPILALQVSSGLGVQPPSPEPPTEPQPGPPANATSSAKLGIVITGGQHAREWISTSASLFFASDLLHAALGKPASNSTTVDTLKKNSRKNRKKKATPTFTRAQARAILATFTLTVIPVANPDGYVYSWGTNRMWRKNRQPNRFPSGLFCKGVDLNRNYDYAFASSSSSATSACSEMYPGDAAFSAAEARAVAAYVQDDAHNVRAFVDLHSYGQLWMYPFSHSCAAPVADEEDLLELALGAVSALKARFGRQFTPGKVCAVYAVGGGNAVDWAYASAEGGKKRVKWSYSVELRDGGTYGFLLPARQIVPASQEVGAALAYMLQFIARKDGR</sequence>
<evidence type="ECO:0000256" key="5">
    <source>
        <dbReference type="ARBA" id="ARBA00022645"/>
    </source>
</evidence>
<evidence type="ECO:0000313" key="20">
    <source>
        <dbReference type="EMBL" id="SJX62164.1"/>
    </source>
</evidence>
<evidence type="ECO:0000256" key="12">
    <source>
        <dbReference type="ARBA" id="ARBA00023157"/>
    </source>
</evidence>
<evidence type="ECO:0000256" key="10">
    <source>
        <dbReference type="ARBA" id="ARBA00022833"/>
    </source>
</evidence>
<evidence type="ECO:0000256" key="4">
    <source>
        <dbReference type="ARBA" id="ARBA00022525"/>
    </source>
</evidence>
<keyword evidence="7" id="KW-0479">Metal-binding</keyword>
<evidence type="ECO:0000256" key="13">
    <source>
        <dbReference type="ARBA" id="ARBA00025210"/>
    </source>
</evidence>
<evidence type="ECO:0000259" key="19">
    <source>
        <dbReference type="PROSITE" id="PS52035"/>
    </source>
</evidence>
<keyword evidence="4" id="KW-0964">Secreted</keyword>
<gene>
    <name evidence="20" type="ORF">SRS1_13012</name>
</gene>
<dbReference type="GO" id="GO:0005615">
    <property type="term" value="C:extracellular space"/>
    <property type="evidence" value="ECO:0007669"/>
    <property type="project" value="TreeGrafter"/>
</dbReference>
<comment type="similarity">
    <text evidence="3 16">Belongs to the peptidase M14 family.</text>
</comment>
<dbReference type="GO" id="GO:0008270">
    <property type="term" value="F:zinc ion binding"/>
    <property type="evidence" value="ECO:0007669"/>
    <property type="project" value="InterPro"/>
</dbReference>
<keyword evidence="11" id="KW-0482">Metalloprotease</keyword>
<evidence type="ECO:0000313" key="21">
    <source>
        <dbReference type="Proteomes" id="UP000239563"/>
    </source>
</evidence>
<evidence type="ECO:0000256" key="7">
    <source>
        <dbReference type="ARBA" id="ARBA00022723"/>
    </source>
</evidence>
<protein>
    <recommendedName>
        <fullName evidence="14">Inactive metallocarboxypeptidase ECM14</fullName>
    </recommendedName>
    <alternativeName>
        <fullName evidence="15">Inactive metallocarboxypeptidase ecm14</fullName>
    </alternativeName>
</protein>
<evidence type="ECO:0000256" key="9">
    <source>
        <dbReference type="ARBA" id="ARBA00022801"/>
    </source>
</evidence>
<dbReference type="InterPro" id="IPR000834">
    <property type="entry name" value="Peptidase_M14"/>
</dbReference>
<evidence type="ECO:0000256" key="18">
    <source>
        <dbReference type="SAM" id="SignalP"/>
    </source>
</evidence>
<keyword evidence="6" id="KW-0645">Protease</keyword>
<evidence type="ECO:0000256" key="8">
    <source>
        <dbReference type="ARBA" id="ARBA00022729"/>
    </source>
</evidence>
<feature type="region of interest" description="Disordered" evidence="17">
    <location>
        <begin position="281"/>
        <end position="303"/>
    </location>
</feature>
<evidence type="ECO:0000256" key="1">
    <source>
        <dbReference type="ARBA" id="ARBA00001947"/>
    </source>
</evidence>
<evidence type="ECO:0000256" key="15">
    <source>
        <dbReference type="ARBA" id="ARBA00026213"/>
    </source>
</evidence>
<keyword evidence="10" id="KW-0862">Zinc</keyword>
<dbReference type="EMBL" id="LT795057">
    <property type="protein sequence ID" value="SJX62164.1"/>
    <property type="molecule type" value="Genomic_DNA"/>
</dbReference>
<evidence type="ECO:0000256" key="17">
    <source>
        <dbReference type="SAM" id="MobiDB-lite"/>
    </source>
</evidence>
<dbReference type="PROSITE" id="PS52035">
    <property type="entry name" value="PEPTIDASE_M14"/>
    <property type="match status" value="1"/>
</dbReference>
<keyword evidence="5" id="KW-0121">Carboxypeptidase</keyword>
<evidence type="ECO:0000256" key="2">
    <source>
        <dbReference type="ARBA" id="ARBA00004613"/>
    </source>
</evidence>
<comment type="cofactor">
    <cofactor evidence="1">
        <name>Zn(2+)</name>
        <dbReference type="ChEBI" id="CHEBI:29105"/>
    </cofactor>
</comment>
<reference evidence="20 21" key="1">
    <citation type="submission" date="2017-02" db="EMBL/GenBank/DDBJ databases">
        <authorList>
            <person name="Peterson S.W."/>
        </authorList>
    </citation>
    <scope>NUCLEOTIDE SEQUENCE [LARGE SCALE GENOMIC DNA]</scope>
    <source>
        <strain evidence="20 21">SRS1_H2-8</strain>
    </source>
</reference>
<dbReference type="SUPFAM" id="SSF53187">
    <property type="entry name" value="Zn-dependent exopeptidases"/>
    <property type="match status" value="1"/>
</dbReference>
<feature type="chain" id="PRO_5014789592" description="Inactive metallocarboxypeptidase ECM14" evidence="18">
    <location>
        <begin position="23"/>
        <end position="536"/>
    </location>
</feature>
<feature type="domain" description="Peptidase M14" evidence="19">
    <location>
        <begin position="173"/>
        <end position="530"/>
    </location>
</feature>
<evidence type="ECO:0000256" key="3">
    <source>
        <dbReference type="ARBA" id="ARBA00005988"/>
    </source>
</evidence>
<comment type="function">
    <text evidence="13">Inactive carboxypeptidase that may play a role in cell wall organization and biogenesis.</text>
</comment>
<name>A0A2N8UAY3_9BASI</name>
<dbReference type="Gene3D" id="3.40.630.10">
    <property type="entry name" value="Zn peptidases"/>
    <property type="match status" value="1"/>
</dbReference>
<dbReference type="PANTHER" id="PTHR11705:SF147">
    <property type="entry name" value="INACTIVE METALLOCARBOXYPEPTIDASE ECM14"/>
    <property type="match status" value="1"/>
</dbReference>
<evidence type="ECO:0000256" key="11">
    <source>
        <dbReference type="ARBA" id="ARBA00023049"/>
    </source>
</evidence>
<proteinExistence type="inferred from homology"/>